<keyword evidence="6" id="KW-0472">Membrane</keyword>
<sequence length="187" mass="20519">MQAIPGHQTQYQILNPGTGKAIAKGDTATVHATGVVKESGKKFWSTKDPGQSPFSYQAGVGKVITGWDQGCLGMQVGEERKLVIPANEGYGSGGFPAWGIPPGATLEFTLECLQAVAAISSVLGWLDLEKPMGNLMEMAIFGYGHGDIYYIYILSIYIYIISHIYIICIVYITLFFKLYYIILNYIM</sequence>
<proteinExistence type="predicted"/>
<accession>A0A9P1GMP3</accession>
<evidence type="ECO:0000256" key="3">
    <source>
        <dbReference type="ARBA" id="ARBA00023110"/>
    </source>
</evidence>
<dbReference type="GO" id="GO:0005737">
    <property type="term" value="C:cytoplasm"/>
    <property type="evidence" value="ECO:0007669"/>
    <property type="project" value="TreeGrafter"/>
</dbReference>
<dbReference type="EC" id="5.2.1.8" evidence="2 5"/>
<dbReference type="EMBL" id="CAMXCT020006648">
    <property type="protein sequence ID" value="CAL1171027.1"/>
    <property type="molecule type" value="Genomic_DNA"/>
</dbReference>
<dbReference type="InterPro" id="IPR050689">
    <property type="entry name" value="FKBP-type_PPIase"/>
</dbReference>
<evidence type="ECO:0000256" key="5">
    <source>
        <dbReference type="PROSITE-ProRule" id="PRU00277"/>
    </source>
</evidence>
<dbReference type="EMBL" id="CAMXCT010006648">
    <property type="protein sequence ID" value="CAI4017652.1"/>
    <property type="molecule type" value="Genomic_DNA"/>
</dbReference>
<dbReference type="PANTHER" id="PTHR10516:SF443">
    <property type="entry name" value="FK506-BINDING PROTEIN 59-RELATED"/>
    <property type="match status" value="1"/>
</dbReference>
<evidence type="ECO:0000256" key="4">
    <source>
        <dbReference type="ARBA" id="ARBA00023235"/>
    </source>
</evidence>
<name>A0A9P1GMP3_9DINO</name>
<evidence type="ECO:0000259" key="7">
    <source>
        <dbReference type="PROSITE" id="PS50059"/>
    </source>
</evidence>
<comment type="catalytic activity">
    <reaction evidence="1 5">
        <text>[protein]-peptidylproline (omega=180) = [protein]-peptidylproline (omega=0)</text>
        <dbReference type="Rhea" id="RHEA:16237"/>
        <dbReference type="Rhea" id="RHEA-COMP:10747"/>
        <dbReference type="Rhea" id="RHEA-COMP:10748"/>
        <dbReference type="ChEBI" id="CHEBI:83833"/>
        <dbReference type="ChEBI" id="CHEBI:83834"/>
        <dbReference type="EC" id="5.2.1.8"/>
    </reaction>
</comment>
<feature type="transmembrane region" description="Helical" evidence="6">
    <location>
        <begin position="149"/>
        <end position="182"/>
    </location>
</feature>
<dbReference type="Pfam" id="PF00254">
    <property type="entry name" value="FKBP_C"/>
    <property type="match status" value="1"/>
</dbReference>
<keyword evidence="6" id="KW-0812">Transmembrane</keyword>
<dbReference type="EMBL" id="CAMXCT030006648">
    <property type="protein sequence ID" value="CAL4804964.1"/>
    <property type="molecule type" value="Genomic_DNA"/>
</dbReference>
<reference evidence="9" key="2">
    <citation type="submission" date="2024-04" db="EMBL/GenBank/DDBJ databases">
        <authorList>
            <person name="Chen Y."/>
            <person name="Shah S."/>
            <person name="Dougan E. K."/>
            <person name="Thang M."/>
            <person name="Chan C."/>
        </authorList>
    </citation>
    <scope>NUCLEOTIDE SEQUENCE [LARGE SCALE GENOMIC DNA]</scope>
</reference>
<keyword evidence="10" id="KW-1185">Reference proteome</keyword>
<dbReference type="OrthoDB" id="1902587at2759"/>
<dbReference type="SUPFAM" id="SSF54534">
    <property type="entry name" value="FKBP-like"/>
    <property type="match status" value="1"/>
</dbReference>
<evidence type="ECO:0000313" key="8">
    <source>
        <dbReference type="EMBL" id="CAI4017652.1"/>
    </source>
</evidence>
<dbReference type="Gene3D" id="3.10.50.40">
    <property type="match status" value="1"/>
</dbReference>
<evidence type="ECO:0000313" key="10">
    <source>
        <dbReference type="Proteomes" id="UP001152797"/>
    </source>
</evidence>
<protein>
    <recommendedName>
        <fullName evidence="2 5">peptidylprolyl isomerase</fullName>
        <ecNumber evidence="2 5">5.2.1.8</ecNumber>
    </recommendedName>
</protein>
<evidence type="ECO:0000256" key="2">
    <source>
        <dbReference type="ARBA" id="ARBA00013194"/>
    </source>
</evidence>
<dbReference type="PROSITE" id="PS50059">
    <property type="entry name" value="FKBP_PPIASE"/>
    <property type="match status" value="1"/>
</dbReference>
<dbReference type="InterPro" id="IPR046357">
    <property type="entry name" value="PPIase_dom_sf"/>
</dbReference>
<dbReference type="Proteomes" id="UP001152797">
    <property type="component" value="Unassembled WGS sequence"/>
</dbReference>
<comment type="caution">
    <text evidence="8">The sequence shown here is derived from an EMBL/GenBank/DDBJ whole genome shotgun (WGS) entry which is preliminary data.</text>
</comment>
<evidence type="ECO:0000256" key="1">
    <source>
        <dbReference type="ARBA" id="ARBA00000971"/>
    </source>
</evidence>
<dbReference type="PANTHER" id="PTHR10516">
    <property type="entry name" value="PEPTIDYL-PROLYL CIS-TRANS ISOMERASE"/>
    <property type="match status" value="1"/>
</dbReference>
<feature type="domain" description="PPIase FKBP-type" evidence="7">
    <location>
        <begin position="25"/>
        <end position="116"/>
    </location>
</feature>
<evidence type="ECO:0000256" key="6">
    <source>
        <dbReference type="SAM" id="Phobius"/>
    </source>
</evidence>
<dbReference type="AlphaFoldDB" id="A0A9P1GMP3"/>
<reference evidence="8" key="1">
    <citation type="submission" date="2022-10" db="EMBL/GenBank/DDBJ databases">
        <authorList>
            <person name="Chen Y."/>
            <person name="Dougan E. K."/>
            <person name="Chan C."/>
            <person name="Rhodes N."/>
            <person name="Thang M."/>
        </authorList>
    </citation>
    <scope>NUCLEOTIDE SEQUENCE</scope>
</reference>
<keyword evidence="4 5" id="KW-0413">Isomerase</keyword>
<evidence type="ECO:0000313" key="9">
    <source>
        <dbReference type="EMBL" id="CAL1171027.1"/>
    </source>
</evidence>
<gene>
    <name evidence="8" type="ORF">C1SCF055_LOCUS42279</name>
</gene>
<dbReference type="InterPro" id="IPR001179">
    <property type="entry name" value="PPIase_FKBP_dom"/>
</dbReference>
<dbReference type="GO" id="GO:0003755">
    <property type="term" value="F:peptidyl-prolyl cis-trans isomerase activity"/>
    <property type="evidence" value="ECO:0007669"/>
    <property type="project" value="UniProtKB-KW"/>
</dbReference>
<keyword evidence="3 5" id="KW-0697">Rotamase</keyword>
<organism evidence="8">
    <name type="scientific">Cladocopium goreaui</name>
    <dbReference type="NCBI Taxonomy" id="2562237"/>
    <lineage>
        <taxon>Eukaryota</taxon>
        <taxon>Sar</taxon>
        <taxon>Alveolata</taxon>
        <taxon>Dinophyceae</taxon>
        <taxon>Suessiales</taxon>
        <taxon>Symbiodiniaceae</taxon>
        <taxon>Cladocopium</taxon>
    </lineage>
</organism>
<keyword evidence="6" id="KW-1133">Transmembrane helix</keyword>